<keyword evidence="3" id="KW-1185">Reference proteome</keyword>
<sequence length="130" mass="14602">MMMKKHTVEQLLLLLSLCRLFLRSTTDFLPHPHKLLLLLMFTHSNQEEEGRKQQPRGAIRLDNITGVGDVTNLDMTVETVLKIHGRLNRKKDGGLRVSPLKAGTSVRPIPGVGLNMCTRDAQRILLGRAN</sequence>
<evidence type="ECO:0000256" key="1">
    <source>
        <dbReference type="SAM" id="SignalP"/>
    </source>
</evidence>
<reference evidence="2 3" key="1">
    <citation type="submission" date="2019-01" db="EMBL/GenBank/DDBJ databases">
        <title>Genome Assembly of Collichthys lucidus.</title>
        <authorList>
            <person name="Cai M."/>
            <person name="Xiao S."/>
        </authorList>
    </citation>
    <scope>NUCLEOTIDE SEQUENCE [LARGE SCALE GENOMIC DNA]</scope>
    <source>
        <strain evidence="2">JT15FE1705JMU</strain>
        <tissue evidence="2">Muscle</tissue>
    </source>
</reference>
<feature type="signal peptide" evidence="1">
    <location>
        <begin position="1"/>
        <end position="26"/>
    </location>
</feature>
<dbReference type="Proteomes" id="UP000298787">
    <property type="component" value="Unassembled WGS sequence"/>
</dbReference>
<keyword evidence="1" id="KW-0732">Signal</keyword>
<organism evidence="2 3">
    <name type="scientific">Collichthys lucidus</name>
    <name type="common">Big head croaker</name>
    <name type="synonym">Sciaena lucida</name>
    <dbReference type="NCBI Taxonomy" id="240159"/>
    <lineage>
        <taxon>Eukaryota</taxon>
        <taxon>Metazoa</taxon>
        <taxon>Chordata</taxon>
        <taxon>Craniata</taxon>
        <taxon>Vertebrata</taxon>
        <taxon>Euteleostomi</taxon>
        <taxon>Actinopterygii</taxon>
        <taxon>Neopterygii</taxon>
        <taxon>Teleostei</taxon>
        <taxon>Neoteleostei</taxon>
        <taxon>Acanthomorphata</taxon>
        <taxon>Eupercaria</taxon>
        <taxon>Sciaenidae</taxon>
        <taxon>Collichthys</taxon>
    </lineage>
</organism>
<name>A0A4U5TWQ3_COLLU</name>
<accession>A0A4U5TWQ3</accession>
<evidence type="ECO:0000313" key="2">
    <source>
        <dbReference type="EMBL" id="TKS65900.1"/>
    </source>
</evidence>
<evidence type="ECO:0000313" key="3">
    <source>
        <dbReference type="Proteomes" id="UP000298787"/>
    </source>
</evidence>
<proteinExistence type="predicted"/>
<dbReference type="EMBL" id="ML241202">
    <property type="protein sequence ID" value="TKS65900.1"/>
    <property type="molecule type" value="Genomic_DNA"/>
</dbReference>
<feature type="chain" id="PRO_5020678512" evidence="1">
    <location>
        <begin position="27"/>
        <end position="130"/>
    </location>
</feature>
<gene>
    <name evidence="2" type="ORF">D9C73_027922</name>
</gene>
<dbReference type="AlphaFoldDB" id="A0A4U5TWQ3"/>
<protein>
    <submittedName>
        <fullName evidence="2">Uncharacterized protein</fullName>
    </submittedName>
</protein>